<evidence type="ECO:0000256" key="1">
    <source>
        <dbReference type="SAM" id="Phobius"/>
    </source>
</evidence>
<gene>
    <name evidence="2" type="ORF">ACFPBZ_15015</name>
</gene>
<keyword evidence="1" id="KW-0472">Membrane</keyword>
<feature type="transmembrane region" description="Helical" evidence="1">
    <location>
        <begin position="20"/>
        <end position="44"/>
    </location>
</feature>
<reference evidence="3" key="1">
    <citation type="journal article" date="2019" name="Int. J. Syst. Evol. Microbiol.">
        <title>The Global Catalogue of Microorganisms (GCM) 10K type strain sequencing project: providing services to taxonomists for standard genome sequencing and annotation.</title>
        <authorList>
            <consortium name="The Broad Institute Genomics Platform"/>
            <consortium name="The Broad Institute Genome Sequencing Center for Infectious Disease"/>
            <person name="Wu L."/>
            <person name="Ma J."/>
        </authorList>
    </citation>
    <scope>NUCLEOTIDE SEQUENCE [LARGE SCALE GENOMIC DNA]</scope>
    <source>
        <strain evidence="3">CGMCC 4.7093</strain>
    </source>
</reference>
<dbReference type="RefSeq" id="WP_378036876.1">
    <property type="nucleotide sequence ID" value="NZ_JBHSIV010000014.1"/>
</dbReference>
<name>A0ABV9YKX8_9PSEU</name>
<sequence length="216" mass="22110">MTEHMQHGAATPEVGPVLLAWVVMVVAMMLPPALPLLATVAGLATGRGRPVFLVSIAGTTFVAIWTVAGAVLLGLDAALRGVPWLGAQPGAAAAVVLVAAGLYQLSPLAQRCLTACRSPRSTALRYWRGRRPAWAETAGLSASYGLTCVGCCWALMAISLAVAVAALPVMVVLAVVMAAQRLLPHGRRLVRPAGFLTLALGTAALAGLLPPGVLVV</sequence>
<accession>A0ABV9YKX8</accession>
<evidence type="ECO:0000313" key="3">
    <source>
        <dbReference type="Proteomes" id="UP001595947"/>
    </source>
</evidence>
<feature type="transmembrane region" description="Helical" evidence="1">
    <location>
        <begin position="51"/>
        <end position="75"/>
    </location>
</feature>
<comment type="caution">
    <text evidence="2">The sequence shown here is derived from an EMBL/GenBank/DDBJ whole genome shotgun (WGS) entry which is preliminary data.</text>
</comment>
<protein>
    <submittedName>
        <fullName evidence="2">DUF2182 domain-containing protein</fullName>
    </submittedName>
</protein>
<dbReference type="Pfam" id="PF09948">
    <property type="entry name" value="PpoB2"/>
    <property type="match status" value="1"/>
</dbReference>
<keyword evidence="1" id="KW-0812">Transmembrane</keyword>
<feature type="transmembrane region" description="Helical" evidence="1">
    <location>
        <begin position="162"/>
        <end position="183"/>
    </location>
</feature>
<feature type="transmembrane region" description="Helical" evidence="1">
    <location>
        <begin position="195"/>
        <end position="215"/>
    </location>
</feature>
<organism evidence="2 3">
    <name type="scientific">Actinomycetospora atypica</name>
    <dbReference type="NCBI Taxonomy" id="1290095"/>
    <lineage>
        <taxon>Bacteria</taxon>
        <taxon>Bacillati</taxon>
        <taxon>Actinomycetota</taxon>
        <taxon>Actinomycetes</taxon>
        <taxon>Pseudonocardiales</taxon>
        <taxon>Pseudonocardiaceae</taxon>
        <taxon>Actinomycetospora</taxon>
    </lineage>
</organism>
<evidence type="ECO:0000313" key="2">
    <source>
        <dbReference type="EMBL" id="MFC5063530.1"/>
    </source>
</evidence>
<keyword evidence="1" id="KW-1133">Transmembrane helix</keyword>
<proteinExistence type="predicted"/>
<dbReference type="EMBL" id="JBHSIV010000014">
    <property type="protein sequence ID" value="MFC5063530.1"/>
    <property type="molecule type" value="Genomic_DNA"/>
</dbReference>
<feature type="transmembrane region" description="Helical" evidence="1">
    <location>
        <begin position="81"/>
        <end position="103"/>
    </location>
</feature>
<dbReference type="Proteomes" id="UP001595947">
    <property type="component" value="Unassembled WGS sequence"/>
</dbReference>
<dbReference type="InterPro" id="IPR018688">
    <property type="entry name" value="PpoB2-like"/>
</dbReference>
<keyword evidence="3" id="KW-1185">Reference proteome</keyword>